<protein>
    <recommendedName>
        <fullName evidence="4">Autotransporter domain-containing protein</fullName>
    </recommendedName>
</protein>
<feature type="non-terminal residue" evidence="2">
    <location>
        <position position="1727"/>
    </location>
</feature>
<gene>
    <name evidence="2" type="ORF">HPU229334_11955</name>
</gene>
<evidence type="ECO:0000313" key="2">
    <source>
        <dbReference type="EMBL" id="KPH54782.1"/>
    </source>
</evidence>
<evidence type="ECO:0008006" key="4">
    <source>
        <dbReference type="Google" id="ProtNLM"/>
    </source>
</evidence>
<organism evidence="2 3">
    <name type="scientific">Helicobacter pullorum</name>
    <dbReference type="NCBI Taxonomy" id="35818"/>
    <lineage>
        <taxon>Bacteria</taxon>
        <taxon>Pseudomonadati</taxon>
        <taxon>Campylobacterota</taxon>
        <taxon>Epsilonproteobacteria</taxon>
        <taxon>Campylobacterales</taxon>
        <taxon>Helicobacteraceae</taxon>
        <taxon>Helicobacter</taxon>
    </lineage>
</organism>
<feature type="compositionally biased region" description="Basic and acidic residues" evidence="1">
    <location>
        <begin position="46"/>
        <end position="84"/>
    </location>
</feature>
<evidence type="ECO:0000313" key="3">
    <source>
        <dbReference type="Proteomes" id="UP000037997"/>
    </source>
</evidence>
<proteinExistence type="predicted"/>
<name>A0A0N1EBK7_9HELI</name>
<dbReference type="STRING" id="35818.HPU229336_07130"/>
<feature type="compositionally biased region" description="Low complexity" evidence="1">
    <location>
        <begin position="97"/>
        <end position="107"/>
    </location>
</feature>
<feature type="region of interest" description="Disordered" evidence="1">
    <location>
        <begin position="1"/>
        <end position="107"/>
    </location>
</feature>
<comment type="caution">
    <text evidence="2">The sequence shown here is derived from an EMBL/GenBank/DDBJ whole genome shotgun (WGS) entry which is preliminary data.</text>
</comment>
<dbReference type="RefSeq" id="WP_155462856.1">
    <property type="nucleotide sequence ID" value="NZ_JNOC01000080.1"/>
</dbReference>
<feature type="compositionally biased region" description="Polar residues" evidence="1">
    <location>
        <begin position="8"/>
        <end position="32"/>
    </location>
</feature>
<evidence type="ECO:0000256" key="1">
    <source>
        <dbReference type="SAM" id="MobiDB-lite"/>
    </source>
</evidence>
<dbReference type="EMBL" id="JNOC01000080">
    <property type="protein sequence ID" value="KPH54782.1"/>
    <property type="molecule type" value="Genomic_DNA"/>
</dbReference>
<dbReference type="Proteomes" id="UP000037997">
    <property type="component" value="Unassembled WGS sequence"/>
</dbReference>
<sequence length="1727" mass="176275">MDSKSKTNKALESQNPNKIQTTIQDSKTQLESNPKDLAKLESNSPKLKDSKVSKTSKDSMKLESSPKLDSKTRQKSNKESESKQPKKIQRAKNTCDSKQSTNSKNSSKLKSFIRTIPISIALASALSSQAVADWNNDGKACGNGYNCTISSSIQLSNVGGNIQIIASGNTGTLSINQGVHVQKVWADGIFGSQNGVFEIKGATQGITNNGTVTSIGSWRNIVVLSGGSLGSIVNSSTGTLISKNNSVLLLFGRVGSIENAGTIMRTAGGSADYHSLFAIEGQVGADLTFSNQSLTQSAVGARNIIWTQGGATTSLGEIVAKDSSRLEGNFDFNNRFTGESITFQDSANMAGNISLEGNARITNGITIHDSGTIAGNISLAGSSAIANGITIGGNSSGGSGNNASLNGNITMDGTSAIANGITITNGGTYAGTIHTKNQSDIDSITIASGGVVGSNTANSMILSSSNSTIHNIDIQNGGTMYGNIEAHWAQGANAVNQKDGNIGDVSITGRLQGDIVLQNKVFMNSLTMSDNGTITGNIRIGAIGSDDQFPTLGTITLRNNSGINAITLGGASAHATIDSLTLEGTSSIGTITNNSNATIVNLTLNETSTITNGITNNSGGTISNITLASSNTINNGITNDGNIGEITSNLDNINNIITNSGTINDLVVSKGTITYVDNNGVVDTLLQVENGATLKMGASGNGTITIGSDLGSVLDLKQGSTFEGNLRNASAIKKWDNLSNIQGSFINASGASVVDLIAGEIRDNLLNEGEITNLTINKNISGTLINDNGGVINTLVVENGSNINNGITNAGDITTLIASGNVTNGITNNSNIDTLTINANANLGSGITNNSNIGSLDLQENVTYDGSGSITNALDIAGTKTLTATNNGINILFANGATGTINNAGIIDGSLTNTASSTIKSFNTGSITGSITNSGSIQTLNVNDTIAGITNSQTIDSLKVDSSITNGITNAGTITTLTNNQANTNITNNQNIGTLDINANTTYAGNGSITNALKVTGSTTQFTINNGAGNTLTLTNTAGANSVKTITNKGTIIGNLINTLTTDWTFGVLQGNFTNESSGIINTLNTSKVRGSIANNGNLVNLIVDSNKTLTGNGSITNSLVVQNNSGNGFTLTIGNNGAGNLDFKATNGTIDNAGTINGNITNVSGSTIADFTNSGSFNGALTNNGSITNFENQLGGNFTGNITNTAGDTISNFNNQGNITGNITNEGIITDFNNAGNINGTLTNASNANIGNFTNSGSIKEFNNQGLIAFFANNGIITTFSGNGTIYGVSNNKVINGNFENVANALKNTGTISGNVELVGQRGTCSNDICKLSGLWNEGTIGGTFTNAVDKTINSVFNGSNSEPNINAVLNGGIANSGTINQILNYSNGTINNGITNNANANIESITNQGTINGGITNSSQIGMINNTGLITGDITNDNTSSIITTINTGSITGSIANSGSINTLNVTGNVTNGIANNANIGSLIVKESVSYKGNGSITNALEVAQNKTLTATNGITFNAKKGSVNNLGTIAGNLTLEGSSNTLSNAGTINGNLTNSAKTSTIANSGSINGTIINNATNGTIINADNSNIAALDINESVIYNQGTNANITSNIDIAQGKTLTADYGITLNATNGSVNNKGILAGNLTLEGSSNSVTNSGSITTIINNANNSTLTNNSNIGSLAVYENLTYNGNGSITNALQVAQNKTLTIGSNGTLSFNSKNGSVN</sequence>
<reference evidence="2 3" key="1">
    <citation type="submission" date="2014-06" db="EMBL/GenBank/DDBJ databases">
        <title>Helicobacter pullorum isolates in fresh chicken meat - phenotypic and genotypic features.</title>
        <authorList>
            <person name="Borges V."/>
            <person name="Santos A."/>
            <person name="Correia C.B."/>
            <person name="Saraiva M."/>
            <person name="Menard A."/>
            <person name="Vieira L."/>
            <person name="Sampaio D.A."/>
            <person name="Gomes J.P."/>
            <person name="Oleastro M."/>
        </authorList>
    </citation>
    <scope>NUCLEOTIDE SEQUENCE [LARGE SCALE GENOMIC DNA]</scope>
    <source>
        <strain evidence="2 3">229334/12</strain>
    </source>
</reference>
<accession>A0A0N1EBK7</accession>